<feature type="domain" description="Shikimate dehydrogenase substrate binding N-terminal" evidence="10">
    <location>
        <begin position="7"/>
        <end position="89"/>
    </location>
</feature>
<comment type="catalytic activity">
    <reaction evidence="7 8">
        <text>shikimate + NADP(+) = 3-dehydroshikimate + NADPH + H(+)</text>
        <dbReference type="Rhea" id="RHEA:17737"/>
        <dbReference type="ChEBI" id="CHEBI:15378"/>
        <dbReference type="ChEBI" id="CHEBI:16630"/>
        <dbReference type="ChEBI" id="CHEBI:36208"/>
        <dbReference type="ChEBI" id="CHEBI:57783"/>
        <dbReference type="ChEBI" id="CHEBI:58349"/>
        <dbReference type="EC" id="1.1.1.25"/>
    </reaction>
</comment>
<dbReference type="Gene3D" id="3.40.50.10860">
    <property type="entry name" value="Leucine Dehydrogenase, chain A, domain 1"/>
    <property type="match status" value="1"/>
</dbReference>
<keyword evidence="6 8" id="KW-0057">Aromatic amino acid biosynthesis</keyword>
<comment type="subunit">
    <text evidence="8">Homodimer.</text>
</comment>
<dbReference type="SUPFAM" id="SSF53223">
    <property type="entry name" value="Aminoacid dehydrogenase-like, N-terminal domain"/>
    <property type="match status" value="1"/>
</dbReference>
<feature type="binding site" evidence="8">
    <location>
        <position position="241"/>
    </location>
    <ligand>
        <name>NADP(+)</name>
        <dbReference type="ChEBI" id="CHEBI:58349"/>
    </ligand>
</feature>
<evidence type="ECO:0000256" key="4">
    <source>
        <dbReference type="ARBA" id="ARBA00022857"/>
    </source>
</evidence>
<feature type="binding site" evidence="8">
    <location>
        <position position="87"/>
    </location>
    <ligand>
        <name>shikimate</name>
        <dbReference type="ChEBI" id="CHEBI:36208"/>
    </ligand>
</feature>
<dbReference type="InterPro" id="IPR022893">
    <property type="entry name" value="Shikimate_DH_fam"/>
</dbReference>
<feature type="binding site" evidence="8">
    <location>
        <position position="62"/>
    </location>
    <ligand>
        <name>shikimate</name>
        <dbReference type="ChEBI" id="CHEBI:36208"/>
    </ligand>
</feature>
<dbReference type="SUPFAM" id="SSF51735">
    <property type="entry name" value="NAD(P)-binding Rossmann-fold domains"/>
    <property type="match status" value="1"/>
</dbReference>
<dbReference type="Pfam" id="PF01488">
    <property type="entry name" value="Shikimate_DH"/>
    <property type="match status" value="1"/>
</dbReference>
<feature type="active site" description="Proton acceptor" evidence="8">
    <location>
        <position position="66"/>
    </location>
</feature>
<evidence type="ECO:0000256" key="5">
    <source>
        <dbReference type="ARBA" id="ARBA00023002"/>
    </source>
</evidence>
<dbReference type="InterPro" id="IPR011342">
    <property type="entry name" value="Shikimate_DH"/>
</dbReference>
<dbReference type="GO" id="GO:0004764">
    <property type="term" value="F:shikimate 3-dehydrogenase (NADP+) activity"/>
    <property type="evidence" value="ECO:0007669"/>
    <property type="project" value="UniProtKB-UniRule"/>
</dbReference>
<dbReference type="NCBIfam" id="NF001319">
    <property type="entry name" value="PRK00258.3-3"/>
    <property type="match status" value="1"/>
</dbReference>
<evidence type="ECO:0000256" key="1">
    <source>
        <dbReference type="ARBA" id="ARBA00004871"/>
    </source>
</evidence>
<feature type="binding site" evidence="8">
    <location>
        <begin position="15"/>
        <end position="17"/>
    </location>
    <ligand>
        <name>shikimate</name>
        <dbReference type="ChEBI" id="CHEBI:36208"/>
    </ligand>
</feature>
<sequence>MTRQFGLIGHPLGHSKSPVMHEAAYKDMGLDAVYCAYDISPQELGNAIRTMKAQGIDGFNVTIPHKVAIIDYLDEIDEDAEAMGAVNTVVCQDGRWVGKNTDADGYIESLLPVVSDQSLTGRRVLVIGAGGAARAVIHALGKQRATISVSNRTAEKAQELAQLFSHLTIEAIPLNEAESTLGTYDVLINTTSVGMYPDTSKQPIALDRLKQATIVSDLIYNPYETALLQEAKQRGNRILNGIGMFVNQGALSIEHWTGRKPNRKCMERVVRMHLI</sequence>
<dbReference type="EC" id="1.1.1.25" evidence="2 8"/>
<dbReference type="GO" id="GO:0005829">
    <property type="term" value="C:cytosol"/>
    <property type="evidence" value="ECO:0007669"/>
    <property type="project" value="TreeGrafter"/>
</dbReference>
<evidence type="ECO:0000313" key="12">
    <source>
        <dbReference type="EMBL" id="PAE90455.1"/>
    </source>
</evidence>
<dbReference type="GO" id="GO:0008652">
    <property type="term" value="P:amino acid biosynthetic process"/>
    <property type="evidence" value="ECO:0007669"/>
    <property type="project" value="UniProtKB-KW"/>
</dbReference>
<dbReference type="GO" id="GO:0009073">
    <property type="term" value="P:aromatic amino acid family biosynthetic process"/>
    <property type="evidence" value="ECO:0007669"/>
    <property type="project" value="UniProtKB-KW"/>
</dbReference>
<evidence type="ECO:0000256" key="2">
    <source>
        <dbReference type="ARBA" id="ARBA00012962"/>
    </source>
</evidence>
<dbReference type="HAMAP" id="MF_00222">
    <property type="entry name" value="Shikimate_DH_AroE"/>
    <property type="match status" value="1"/>
</dbReference>
<evidence type="ECO:0000313" key="13">
    <source>
        <dbReference type="Proteomes" id="UP000216207"/>
    </source>
</evidence>
<feature type="binding site" evidence="8">
    <location>
        <begin position="128"/>
        <end position="132"/>
    </location>
    <ligand>
        <name>NADP(+)</name>
        <dbReference type="ChEBI" id="CHEBI:58349"/>
    </ligand>
</feature>
<dbReference type="EMBL" id="NPCC01000004">
    <property type="protein sequence ID" value="PAE90455.1"/>
    <property type="molecule type" value="Genomic_DNA"/>
</dbReference>
<dbReference type="GO" id="GO:0019632">
    <property type="term" value="P:shikimate metabolic process"/>
    <property type="evidence" value="ECO:0007669"/>
    <property type="project" value="InterPro"/>
</dbReference>
<dbReference type="Pfam" id="PF08501">
    <property type="entry name" value="Shikimate_dh_N"/>
    <property type="match status" value="1"/>
</dbReference>
<reference evidence="12 13" key="1">
    <citation type="submission" date="2017-07" db="EMBL/GenBank/DDBJ databases">
        <title>Isolation and whole genome analysis of endospore-forming bacteria from heroin.</title>
        <authorList>
            <person name="Kalinowski J."/>
            <person name="Ahrens B."/>
            <person name="Al-Dilaimi A."/>
            <person name="Winkler A."/>
            <person name="Wibberg D."/>
            <person name="Schleenbecker U."/>
            <person name="Ruckert C."/>
            <person name="Wolfel R."/>
            <person name="Grass G."/>
        </authorList>
    </citation>
    <scope>NUCLEOTIDE SEQUENCE [LARGE SCALE GENOMIC DNA]</scope>
    <source>
        <strain evidence="12 13">7539</strain>
    </source>
</reference>
<comment type="caution">
    <text evidence="12">The sequence shown here is derived from an EMBL/GenBank/DDBJ whole genome shotgun (WGS) entry which is preliminary data.</text>
</comment>
<feature type="binding site" evidence="8">
    <location>
        <position position="78"/>
    </location>
    <ligand>
        <name>NADP(+)</name>
        <dbReference type="ChEBI" id="CHEBI:58349"/>
    </ligand>
</feature>
<comment type="pathway">
    <text evidence="1 8">Metabolic intermediate biosynthesis; chorismate biosynthesis; chorismate from D-erythrose 4-phosphate and phosphoenolpyruvate: step 4/7.</text>
</comment>
<dbReference type="InterPro" id="IPR006151">
    <property type="entry name" value="Shikm_DH/Glu-tRNA_Rdtase"/>
</dbReference>
<dbReference type="RefSeq" id="WP_095255075.1">
    <property type="nucleotide sequence ID" value="NZ_NPCA01000023.1"/>
</dbReference>
<feature type="binding site" evidence="8">
    <location>
        <position position="218"/>
    </location>
    <ligand>
        <name>NADP(+)</name>
        <dbReference type="ChEBI" id="CHEBI:58349"/>
    </ligand>
</feature>
<comment type="similarity">
    <text evidence="8">Belongs to the shikimate dehydrogenase family.</text>
</comment>
<dbReference type="InterPro" id="IPR013708">
    <property type="entry name" value="Shikimate_DH-bd_N"/>
</dbReference>
<dbReference type="CDD" id="cd01065">
    <property type="entry name" value="NAD_bind_Shikimate_DH"/>
    <property type="match status" value="1"/>
</dbReference>
<evidence type="ECO:0000259" key="9">
    <source>
        <dbReference type="Pfam" id="PF01488"/>
    </source>
</evidence>
<feature type="domain" description="Quinate/shikimate 5-dehydrogenase/glutamyl-tRNA reductase" evidence="9">
    <location>
        <begin position="118"/>
        <end position="193"/>
    </location>
</feature>
<dbReference type="Gene3D" id="3.40.50.720">
    <property type="entry name" value="NAD(P)-binding Rossmann-like Domain"/>
    <property type="match status" value="1"/>
</dbReference>
<evidence type="ECO:0000259" key="11">
    <source>
        <dbReference type="Pfam" id="PF18317"/>
    </source>
</evidence>
<keyword evidence="3 8" id="KW-0028">Amino-acid biosynthesis</keyword>
<dbReference type="AlphaFoldDB" id="A0A268P564"/>
<dbReference type="InterPro" id="IPR041121">
    <property type="entry name" value="SDH_C"/>
</dbReference>
<dbReference type="InterPro" id="IPR046346">
    <property type="entry name" value="Aminoacid_DH-like_N_sf"/>
</dbReference>
<evidence type="ECO:0000256" key="6">
    <source>
        <dbReference type="ARBA" id="ARBA00023141"/>
    </source>
</evidence>
<feature type="binding site" evidence="8">
    <location>
        <begin position="151"/>
        <end position="156"/>
    </location>
    <ligand>
        <name>NADP(+)</name>
        <dbReference type="ChEBI" id="CHEBI:58349"/>
    </ligand>
</feature>
<proteinExistence type="inferred from homology"/>
<feature type="domain" description="SDH C-terminal" evidence="11">
    <location>
        <begin position="241"/>
        <end position="271"/>
    </location>
</feature>
<dbReference type="Proteomes" id="UP000216207">
    <property type="component" value="Unassembled WGS sequence"/>
</dbReference>
<comment type="function">
    <text evidence="8">Involved in the biosynthesis of the chorismate, which leads to the biosynthesis of aromatic amino acids. Catalyzes the reversible NADPH linked reduction of 3-dehydroshikimate (DHSA) to yield shikimate (SA).</text>
</comment>
<keyword evidence="5 8" id="KW-0560">Oxidoreductase</keyword>
<dbReference type="GO" id="GO:0009423">
    <property type="term" value="P:chorismate biosynthetic process"/>
    <property type="evidence" value="ECO:0007669"/>
    <property type="project" value="UniProtKB-UniRule"/>
</dbReference>
<protein>
    <recommendedName>
        <fullName evidence="2 8">Shikimate dehydrogenase (NADP(+))</fullName>
        <shortName evidence="8">SDH</shortName>
        <ecNumber evidence="2 8">1.1.1.25</ecNumber>
    </recommendedName>
</protein>
<accession>A0A268P564</accession>
<dbReference type="NCBIfam" id="TIGR00507">
    <property type="entry name" value="aroE"/>
    <property type="match status" value="1"/>
</dbReference>
<feature type="binding site" evidence="8">
    <location>
        <position position="220"/>
    </location>
    <ligand>
        <name>shikimate</name>
        <dbReference type="ChEBI" id="CHEBI:36208"/>
    </ligand>
</feature>
<dbReference type="Pfam" id="PF18317">
    <property type="entry name" value="SDH_C"/>
    <property type="match status" value="1"/>
</dbReference>
<evidence type="ECO:0000256" key="7">
    <source>
        <dbReference type="ARBA" id="ARBA00049442"/>
    </source>
</evidence>
<gene>
    <name evidence="8 12" type="primary">aroE</name>
    <name evidence="12" type="ORF">CHH72_00770</name>
</gene>
<dbReference type="InterPro" id="IPR036291">
    <property type="entry name" value="NAD(P)-bd_dom_sf"/>
</dbReference>
<name>A0A268P564_SHOCL</name>
<evidence type="ECO:0000256" key="3">
    <source>
        <dbReference type="ARBA" id="ARBA00022605"/>
    </source>
</evidence>
<feature type="binding site" evidence="8">
    <location>
        <position position="102"/>
    </location>
    <ligand>
        <name>shikimate</name>
        <dbReference type="ChEBI" id="CHEBI:36208"/>
    </ligand>
</feature>
<dbReference type="UniPathway" id="UPA00053">
    <property type="reaction ID" value="UER00087"/>
</dbReference>
<feature type="binding site" evidence="8">
    <location>
        <position position="248"/>
    </location>
    <ligand>
        <name>shikimate</name>
        <dbReference type="ChEBI" id="CHEBI:36208"/>
    </ligand>
</feature>
<dbReference type="GO" id="GO:0050661">
    <property type="term" value="F:NADP binding"/>
    <property type="evidence" value="ECO:0007669"/>
    <property type="project" value="InterPro"/>
</dbReference>
<keyword evidence="4 8" id="KW-0521">NADP</keyword>
<dbReference type="PANTHER" id="PTHR21089:SF1">
    <property type="entry name" value="BIFUNCTIONAL 3-DEHYDROQUINATE DEHYDRATASE_SHIKIMATE DEHYDROGENASE, CHLOROPLASTIC"/>
    <property type="match status" value="1"/>
</dbReference>
<organism evidence="12 13">
    <name type="scientific">Shouchella clausii</name>
    <name type="common">Alkalihalobacillus clausii</name>
    <dbReference type="NCBI Taxonomy" id="79880"/>
    <lineage>
        <taxon>Bacteria</taxon>
        <taxon>Bacillati</taxon>
        <taxon>Bacillota</taxon>
        <taxon>Bacilli</taxon>
        <taxon>Bacillales</taxon>
        <taxon>Bacillaceae</taxon>
        <taxon>Shouchella</taxon>
    </lineage>
</organism>
<evidence type="ECO:0000256" key="8">
    <source>
        <dbReference type="HAMAP-Rule" id="MF_00222"/>
    </source>
</evidence>
<evidence type="ECO:0000259" key="10">
    <source>
        <dbReference type="Pfam" id="PF08501"/>
    </source>
</evidence>
<dbReference type="PANTHER" id="PTHR21089">
    <property type="entry name" value="SHIKIMATE DEHYDROGENASE"/>
    <property type="match status" value="1"/>
</dbReference>